<keyword evidence="1" id="KW-0732">Signal</keyword>
<protein>
    <submittedName>
        <fullName evidence="2">AGAP006899-PA-like protein</fullName>
    </submittedName>
</protein>
<dbReference type="VEuPathDB" id="VectorBase:ASIC003265"/>
<keyword evidence="4" id="KW-1185">Reference proteome</keyword>
<dbReference type="OMA" id="EIIHKMM"/>
<dbReference type="Proteomes" id="UP000030765">
    <property type="component" value="Unassembled WGS sequence"/>
</dbReference>
<accession>A0A084VDY8</accession>
<dbReference type="OrthoDB" id="7762393at2759"/>
<dbReference type="AlphaFoldDB" id="A0A084VDY8"/>
<dbReference type="VEuPathDB" id="VectorBase:ASIS012633"/>
<evidence type="ECO:0000313" key="2">
    <source>
        <dbReference type="EMBL" id="KFB36182.1"/>
    </source>
</evidence>
<organism evidence="2">
    <name type="scientific">Anopheles sinensis</name>
    <name type="common">Mosquito</name>
    <dbReference type="NCBI Taxonomy" id="74873"/>
    <lineage>
        <taxon>Eukaryota</taxon>
        <taxon>Metazoa</taxon>
        <taxon>Ecdysozoa</taxon>
        <taxon>Arthropoda</taxon>
        <taxon>Hexapoda</taxon>
        <taxon>Insecta</taxon>
        <taxon>Pterygota</taxon>
        <taxon>Neoptera</taxon>
        <taxon>Endopterygota</taxon>
        <taxon>Diptera</taxon>
        <taxon>Nematocera</taxon>
        <taxon>Culicoidea</taxon>
        <taxon>Culicidae</taxon>
        <taxon>Anophelinae</taxon>
        <taxon>Anopheles</taxon>
    </lineage>
</organism>
<sequence>MTSKWFPLLAVVALHLVSAAPLGGNSTELSKTIGVIHHLTYLIDYLVQYVIKDNDRKTPKDAADYYQKALVEGQSEGAVRDSEEYKPSADRARQETEIISKMMNV</sequence>
<dbReference type="EMBL" id="KE524742">
    <property type="protein sequence ID" value="KFB36182.1"/>
    <property type="molecule type" value="Genomic_DNA"/>
</dbReference>
<gene>
    <name evidence="2" type="ORF">ZHAS_00003265</name>
</gene>
<feature type="chain" id="PRO_5001783587" evidence="1">
    <location>
        <begin position="20"/>
        <end position="105"/>
    </location>
</feature>
<name>A0A084VDY8_ANOSI</name>
<proteinExistence type="predicted"/>
<dbReference type="EnsemblMetazoa" id="ASIC003265-RA">
    <property type="protein sequence ID" value="ASIC003265-PA"/>
    <property type="gene ID" value="ASIC003265"/>
</dbReference>
<reference evidence="2 4" key="1">
    <citation type="journal article" date="2014" name="BMC Genomics">
        <title>Genome sequence of Anopheles sinensis provides insight into genetics basis of mosquito competence for malaria parasites.</title>
        <authorList>
            <person name="Zhou D."/>
            <person name="Zhang D."/>
            <person name="Ding G."/>
            <person name="Shi L."/>
            <person name="Hou Q."/>
            <person name="Ye Y."/>
            <person name="Xu Y."/>
            <person name="Zhou H."/>
            <person name="Xiong C."/>
            <person name="Li S."/>
            <person name="Yu J."/>
            <person name="Hong S."/>
            <person name="Yu X."/>
            <person name="Zou P."/>
            <person name="Chen C."/>
            <person name="Chang X."/>
            <person name="Wang W."/>
            <person name="Lv Y."/>
            <person name="Sun Y."/>
            <person name="Ma L."/>
            <person name="Shen B."/>
            <person name="Zhu C."/>
        </authorList>
    </citation>
    <scope>NUCLEOTIDE SEQUENCE [LARGE SCALE GENOMIC DNA]</scope>
</reference>
<evidence type="ECO:0000313" key="4">
    <source>
        <dbReference type="Proteomes" id="UP000030765"/>
    </source>
</evidence>
<evidence type="ECO:0000313" key="3">
    <source>
        <dbReference type="EnsemblMetazoa" id="ASIC003265-PA"/>
    </source>
</evidence>
<evidence type="ECO:0000256" key="1">
    <source>
        <dbReference type="SAM" id="SignalP"/>
    </source>
</evidence>
<feature type="signal peptide" evidence="1">
    <location>
        <begin position="1"/>
        <end position="19"/>
    </location>
</feature>
<reference evidence="3" key="2">
    <citation type="submission" date="2020-05" db="UniProtKB">
        <authorList>
            <consortium name="EnsemblMetazoa"/>
        </authorList>
    </citation>
    <scope>IDENTIFICATION</scope>
</reference>
<dbReference type="EMBL" id="ATLV01011963">
    <property type="status" value="NOT_ANNOTATED_CDS"/>
    <property type="molecule type" value="Genomic_DNA"/>
</dbReference>